<organism evidence="1 2">
    <name type="scientific">Kibdelosporangium persicum</name>
    <dbReference type="NCBI Taxonomy" id="2698649"/>
    <lineage>
        <taxon>Bacteria</taxon>
        <taxon>Bacillati</taxon>
        <taxon>Actinomycetota</taxon>
        <taxon>Actinomycetes</taxon>
        <taxon>Pseudonocardiales</taxon>
        <taxon>Pseudonocardiaceae</taxon>
        <taxon>Kibdelosporangium</taxon>
    </lineage>
</organism>
<evidence type="ECO:0000313" key="2">
    <source>
        <dbReference type="Proteomes" id="UP000763557"/>
    </source>
</evidence>
<evidence type="ECO:0000313" key="1">
    <source>
        <dbReference type="EMBL" id="NRN68025.1"/>
    </source>
</evidence>
<proteinExistence type="predicted"/>
<comment type="caution">
    <text evidence="1">The sequence shown here is derived from an EMBL/GenBank/DDBJ whole genome shotgun (WGS) entry which is preliminary data.</text>
</comment>
<sequence>MGIRYTGPYAEQVAEHEGQAARKLTDGTVSTVWTEETSTLDAFVASCSCGWRATAEHPATEAGKEAAEAQWNTEHLSPLIEAARAGWESWPDDLAGLARYARDRILAQDAAEALRILDQMVADVDYRRRTVALLSGQREREAQK</sequence>
<keyword evidence="2" id="KW-1185">Reference proteome</keyword>
<accession>A0ABX2FB90</accession>
<dbReference type="RefSeq" id="WP_173136655.1">
    <property type="nucleotide sequence ID" value="NZ_CBCSGW010000009.1"/>
</dbReference>
<dbReference type="EMBL" id="JAAATY010000017">
    <property type="protein sequence ID" value="NRN68025.1"/>
    <property type="molecule type" value="Genomic_DNA"/>
</dbReference>
<reference evidence="1 2" key="1">
    <citation type="submission" date="2020-01" db="EMBL/GenBank/DDBJ databases">
        <title>Kibdelosporangium persica a novel Actinomycetes from a hot desert in Iran.</title>
        <authorList>
            <person name="Safaei N."/>
            <person name="Zaburannyi N."/>
            <person name="Mueller R."/>
            <person name="Wink J."/>
        </authorList>
    </citation>
    <scope>NUCLEOTIDE SEQUENCE [LARGE SCALE GENOMIC DNA]</scope>
    <source>
        <strain evidence="1 2">4NS15</strain>
    </source>
</reference>
<dbReference type="Proteomes" id="UP000763557">
    <property type="component" value="Unassembled WGS sequence"/>
</dbReference>
<protein>
    <submittedName>
        <fullName evidence="1">Uncharacterized protein</fullName>
    </submittedName>
</protein>
<gene>
    <name evidence="1" type="ORF">GC106_52660</name>
</gene>
<name>A0ABX2FB90_9PSEU</name>